<sequence>MGPDHAPPPLAADASALSGADGAPPPLRQNLEMVTLGWVFGSVWVTATAGAPLTRFATELHASPWQFGLLTAMPFLASLLSLPASLLIERTGARKQIFLSGLYFQRTLWFAIALLPLWIVSRHGFADAPRAVFWFLLLTFFMHAGNAVGGPAWVSWMADLVPGRLRGKYFSRRRQWGILPALPAAVLVGWVLDRNGTSPIQTLQWCAVIFMCAAVCGVVDIHVFHYVPELRPARRRGAGLLKAMLRPLRDRTFLVFGGFTATMTFSLCFMTQFVALYLIERLGVTSSQTQLMLIVGPMLAQLLVLGAWGAAADRMGKKPVLVIAGAGLVPVGLAWVLVGRSDLWLGYVLMAAGAALWTGVEVANFNLVLAMAGAKRAAAGDASADGASAADGADANGGTAYVATNSVIVNIAGCLGGLAAGLIAQGLKDWSWQPLAEMKTFTSFDVLFVLSGVLRLASVVIFLPHLHEPGAKSVAETLRFMAAWLWAAVAGGLAGAVAAPARLLARFRPDEHEVALRGDATTPA</sequence>
<keyword evidence="2 4" id="KW-1133">Transmembrane helix</keyword>
<feature type="transmembrane region" description="Helical" evidence="4">
    <location>
        <begin position="483"/>
        <end position="505"/>
    </location>
</feature>
<feature type="transmembrane region" description="Helical" evidence="4">
    <location>
        <begin position="320"/>
        <end position="338"/>
    </location>
</feature>
<feature type="transmembrane region" description="Helical" evidence="4">
    <location>
        <begin position="204"/>
        <end position="227"/>
    </location>
</feature>
<protein>
    <recommendedName>
        <fullName evidence="6">Major facilitator superfamily (MFS) profile domain-containing protein</fullName>
    </recommendedName>
</protein>
<feature type="transmembrane region" description="Helical" evidence="4">
    <location>
        <begin position="97"/>
        <end position="119"/>
    </location>
</feature>
<evidence type="ECO:0000256" key="1">
    <source>
        <dbReference type="ARBA" id="ARBA00022692"/>
    </source>
</evidence>
<accession>A0A6J4NPJ3</accession>
<feature type="transmembrane region" description="Helical" evidence="4">
    <location>
        <begin position="253"/>
        <end position="279"/>
    </location>
</feature>
<feature type="transmembrane region" description="Helical" evidence="4">
    <location>
        <begin position="291"/>
        <end position="308"/>
    </location>
</feature>
<dbReference type="Pfam" id="PF07690">
    <property type="entry name" value="MFS_1"/>
    <property type="match status" value="1"/>
</dbReference>
<reference evidence="5" key="1">
    <citation type="submission" date="2020-02" db="EMBL/GenBank/DDBJ databases">
        <authorList>
            <person name="Meier V. D."/>
        </authorList>
    </citation>
    <scope>NUCLEOTIDE SEQUENCE</scope>
    <source>
        <strain evidence="5">AVDCRST_MAG64</strain>
    </source>
</reference>
<evidence type="ECO:0008006" key="6">
    <source>
        <dbReference type="Google" id="ProtNLM"/>
    </source>
</evidence>
<dbReference type="SUPFAM" id="SSF103473">
    <property type="entry name" value="MFS general substrate transporter"/>
    <property type="match status" value="1"/>
</dbReference>
<keyword evidence="1 4" id="KW-0812">Transmembrane</keyword>
<dbReference type="GO" id="GO:0022857">
    <property type="term" value="F:transmembrane transporter activity"/>
    <property type="evidence" value="ECO:0007669"/>
    <property type="project" value="InterPro"/>
</dbReference>
<evidence type="ECO:0000256" key="4">
    <source>
        <dbReference type="SAM" id="Phobius"/>
    </source>
</evidence>
<dbReference type="EMBL" id="CADCUQ010000301">
    <property type="protein sequence ID" value="CAA9393733.1"/>
    <property type="molecule type" value="Genomic_DNA"/>
</dbReference>
<gene>
    <name evidence="5" type="ORF">AVDCRST_MAG64-1315</name>
</gene>
<proteinExistence type="predicted"/>
<dbReference type="InterPro" id="IPR052528">
    <property type="entry name" value="Sugar_transport-like"/>
</dbReference>
<feature type="transmembrane region" description="Helical" evidence="4">
    <location>
        <begin position="131"/>
        <end position="154"/>
    </location>
</feature>
<evidence type="ECO:0000256" key="3">
    <source>
        <dbReference type="ARBA" id="ARBA00023136"/>
    </source>
</evidence>
<dbReference type="Gene3D" id="1.20.1250.20">
    <property type="entry name" value="MFS general substrate transporter like domains"/>
    <property type="match status" value="2"/>
</dbReference>
<dbReference type="PANTHER" id="PTHR23526:SF2">
    <property type="entry name" value="MAJOR FACILITATOR SUPERFAMILY (MFS) PROFILE DOMAIN-CONTAINING PROTEIN"/>
    <property type="match status" value="1"/>
</dbReference>
<feature type="transmembrane region" description="Helical" evidence="4">
    <location>
        <begin position="344"/>
        <end position="369"/>
    </location>
</feature>
<dbReference type="AlphaFoldDB" id="A0A6J4NPJ3"/>
<feature type="transmembrane region" description="Helical" evidence="4">
    <location>
        <begin position="444"/>
        <end position="463"/>
    </location>
</feature>
<dbReference type="PANTHER" id="PTHR23526">
    <property type="entry name" value="INTEGRAL MEMBRANE TRANSPORT PROTEIN-RELATED"/>
    <property type="match status" value="1"/>
</dbReference>
<feature type="transmembrane region" description="Helical" evidence="4">
    <location>
        <begin position="175"/>
        <end position="192"/>
    </location>
</feature>
<evidence type="ECO:0000256" key="2">
    <source>
        <dbReference type="ARBA" id="ARBA00022989"/>
    </source>
</evidence>
<keyword evidence="3 4" id="KW-0472">Membrane</keyword>
<dbReference type="InterPro" id="IPR011701">
    <property type="entry name" value="MFS"/>
</dbReference>
<name>A0A6J4NPJ3_9BACT</name>
<organism evidence="5">
    <name type="scientific">uncultured Phycisphaerae bacterium</name>
    <dbReference type="NCBI Taxonomy" id="904963"/>
    <lineage>
        <taxon>Bacteria</taxon>
        <taxon>Pseudomonadati</taxon>
        <taxon>Planctomycetota</taxon>
        <taxon>Phycisphaerae</taxon>
        <taxon>environmental samples</taxon>
    </lineage>
</organism>
<feature type="transmembrane region" description="Helical" evidence="4">
    <location>
        <begin position="65"/>
        <end position="88"/>
    </location>
</feature>
<evidence type="ECO:0000313" key="5">
    <source>
        <dbReference type="EMBL" id="CAA9393733.1"/>
    </source>
</evidence>
<dbReference type="InterPro" id="IPR036259">
    <property type="entry name" value="MFS_trans_sf"/>
</dbReference>